<dbReference type="PANTHER" id="PTHR24248">
    <property type="entry name" value="ADRENERGIC RECEPTOR-RELATED G-PROTEIN COUPLED RECEPTOR"/>
    <property type="match status" value="1"/>
</dbReference>
<evidence type="ECO:0000256" key="8">
    <source>
        <dbReference type="ARBA" id="ARBA00023170"/>
    </source>
</evidence>
<evidence type="ECO:0000256" key="11">
    <source>
        <dbReference type="SAM" id="Phobius"/>
    </source>
</evidence>
<evidence type="ECO:0000256" key="10">
    <source>
        <dbReference type="RuleBase" id="RU000688"/>
    </source>
</evidence>
<evidence type="ECO:0000256" key="2">
    <source>
        <dbReference type="ARBA" id="ARBA00010663"/>
    </source>
</evidence>
<evidence type="ECO:0000256" key="9">
    <source>
        <dbReference type="ARBA" id="ARBA00023224"/>
    </source>
</evidence>
<dbReference type="PROSITE" id="PS50262">
    <property type="entry name" value="G_PROTEIN_RECEP_F1_2"/>
    <property type="match status" value="1"/>
</dbReference>
<dbReference type="VEuPathDB" id="VectorBase:LDEU006613"/>
<keyword evidence="8 10" id="KW-0675">Receptor</keyword>
<evidence type="ECO:0000256" key="3">
    <source>
        <dbReference type="ARBA" id="ARBA00022475"/>
    </source>
</evidence>
<dbReference type="InterPro" id="IPR000276">
    <property type="entry name" value="GPCR_Rhodpsn"/>
</dbReference>
<dbReference type="AlphaFoldDB" id="A0A443SD45"/>
<feature type="transmembrane region" description="Helical" evidence="11">
    <location>
        <begin position="100"/>
        <end position="125"/>
    </location>
</feature>
<evidence type="ECO:0000256" key="1">
    <source>
        <dbReference type="ARBA" id="ARBA00004651"/>
    </source>
</evidence>
<comment type="subcellular location">
    <subcellularLocation>
        <location evidence="1">Cell membrane</location>
        <topology evidence="1">Multi-pass membrane protein</topology>
    </subcellularLocation>
</comment>
<dbReference type="GO" id="GO:0004930">
    <property type="term" value="F:G protein-coupled receptor activity"/>
    <property type="evidence" value="ECO:0007669"/>
    <property type="project" value="UniProtKB-KW"/>
</dbReference>
<gene>
    <name evidence="13" type="ORF">B4U80_06755</name>
</gene>
<feature type="transmembrane region" description="Helical" evidence="11">
    <location>
        <begin position="221"/>
        <end position="244"/>
    </location>
</feature>
<dbReference type="STRING" id="299467.A0A443SD45"/>
<accession>A0A443SD45</accession>
<keyword evidence="9 10" id="KW-0807">Transducer</keyword>
<keyword evidence="14" id="KW-1185">Reference proteome</keyword>
<organism evidence="13 14">
    <name type="scientific">Leptotrombidium deliense</name>
    <dbReference type="NCBI Taxonomy" id="299467"/>
    <lineage>
        <taxon>Eukaryota</taxon>
        <taxon>Metazoa</taxon>
        <taxon>Ecdysozoa</taxon>
        <taxon>Arthropoda</taxon>
        <taxon>Chelicerata</taxon>
        <taxon>Arachnida</taxon>
        <taxon>Acari</taxon>
        <taxon>Acariformes</taxon>
        <taxon>Trombidiformes</taxon>
        <taxon>Prostigmata</taxon>
        <taxon>Anystina</taxon>
        <taxon>Parasitengona</taxon>
        <taxon>Trombiculoidea</taxon>
        <taxon>Trombiculidae</taxon>
        <taxon>Leptotrombidium</taxon>
    </lineage>
</organism>
<dbReference type="OrthoDB" id="6416825at2759"/>
<dbReference type="GO" id="GO:0071880">
    <property type="term" value="P:adenylate cyclase-activating adrenergic receptor signaling pathway"/>
    <property type="evidence" value="ECO:0007669"/>
    <property type="project" value="TreeGrafter"/>
</dbReference>
<dbReference type="Gene3D" id="1.20.1070.10">
    <property type="entry name" value="Rhodopsin 7-helix transmembrane proteins"/>
    <property type="match status" value="1"/>
</dbReference>
<dbReference type="Proteomes" id="UP000288716">
    <property type="component" value="Unassembled WGS sequence"/>
</dbReference>
<evidence type="ECO:0000313" key="14">
    <source>
        <dbReference type="Proteomes" id="UP000288716"/>
    </source>
</evidence>
<evidence type="ECO:0000256" key="5">
    <source>
        <dbReference type="ARBA" id="ARBA00022989"/>
    </source>
</evidence>
<feature type="domain" description="G-protein coupled receptors family 1 profile" evidence="12">
    <location>
        <begin position="79"/>
        <end position="321"/>
    </location>
</feature>
<keyword evidence="6 10" id="KW-0297">G-protein coupled receptor</keyword>
<dbReference type="GO" id="GO:0005886">
    <property type="term" value="C:plasma membrane"/>
    <property type="evidence" value="ECO:0007669"/>
    <property type="project" value="UniProtKB-SubCell"/>
</dbReference>
<evidence type="ECO:0000256" key="7">
    <source>
        <dbReference type="ARBA" id="ARBA00023136"/>
    </source>
</evidence>
<feature type="transmembrane region" description="Helical" evidence="11">
    <location>
        <begin position="278"/>
        <end position="297"/>
    </location>
</feature>
<dbReference type="PROSITE" id="PS00237">
    <property type="entry name" value="G_PROTEIN_RECEP_F1_1"/>
    <property type="match status" value="1"/>
</dbReference>
<proteinExistence type="inferred from homology"/>
<keyword evidence="3" id="KW-1003">Cell membrane</keyword>
<evidence type="ECO:0000259" key="12">
    <source>
        <dbReference type="PROSITE" id="PS50262"/>
    </source>
</evidence>
<dbReference type="GO" id="GO:0043410">
    <property type="term" value="P:positive regulation of MAPK cascade"/>
    <property type="evidence" value="ECO:0007669"/>
    <property type="project" value="TreeGrafter"/>
</dbReference>
<dbReference type="EMBL" id="NCKV01003721">
    <property type="protein sequence ID" value="RWS25427.1"/>
    <property type="molecule type" value="Genomic_DNA"/>
</dbReference>
<dbReference type="InterPro" id="IPR017452">
    <property type="entry name" value="GPCR_Rhodpsn_7TM"/>
</dbReference>
<keyword evidence="7 11" id="KW-0472">Membrane</keyword>
<comment type="similarity">
    <text evidence="2 10">Belongs to the G-protein coupled receptor 1 family.</text>
</comment>
<sequence length="321" mass="36290">MSEYANDLWLFESQIGLNVTSVVHSTAAVFEAQFSDTEKDEKNISSNVGEMSDSNVYNVIITVVISSLLGILILLTIVGNLFVIIAILSERNLRTVGNYLLLSLGIADLMVACLVMPLGAVYAVSSEWQMGEIACDIWTSTDVLCCTASILHLLAIAIDRYWAVTSIDYIRNRNSNRIGLLIFIIWTVSALISIAPILGLKDANFKKRIEEEKRCYYSQDVTYQVIATVSTFYGPLIFILILYWRIYQVYIMSPPCLSRSVAACKTFPASNRVALRQIFFQFISTLFILLFPLKFTLFTHRINFDNKIVYTKNNKILNQFS</sequence>
<feature type="transmembrane region" description="Helical" evidence="11">
    <location>
        <begin position="178"/>
        <end position="200"/>
    </location>
</feature>
<dbReference type="PRINTS" id="PR00237">
    <property type="entry name" value="GPCRRHODOPSN"/>
</dbReference>
<feature type="transmembrane region" description="Helical" evidence="11">
    <location>
        <begin position="137"/>
        <end position="158"/>
    </location>
</feature>
<protein>
    <submittedName>
        <fullName evidence="13">5-hydroxytryptamine receptor 2A-like protein</fullName>
    </submittedName>
</protein>
<name>A0A443SD45_9ACAR</name>
<dbReference type="SUPFAM" id="SSF81321">
    <property type="entry name" value="Family A G protein-coupled receptor-like"/>
    <property type="match status" value="1"/>
</dbReference>
<evidence type="ECO:0000313" key="13">
    <source>
        <dbReference type="EMBL" id="RWS25427.1"/>
    </source>
</evidence>
<feature type="transmembrane region" description="Helical" evidence="11">
    <location>
        <begin position="59"/>
        <end position="88"/>
    </location>
</feature>
<reference evidence="13 14" key="1">
    <citation type="journal article" date="2018" name="Gigascience">
        <title>Genomes of trombidid mites reveal novel predicted allergens and laterally-transferred genes associated with secondary metabolism.</title>
        <authorList>
            <person name="Dong X."/>
            <person name="Chaisiri K."/>
            <person name="Xia D."/>
            <person name="Armstrong S.D."/>
            <person name="Fang Y."/>
            <person name="Donnelly M.J."/>
            <person name="Kadowaki T."/>
            <person name="McGarry J.W."/>
            <person name="Darby A.C."/>
            <person name="Makepeace B.L."/>
        </authorList>
    </citation>
    <scope>NUCLEOTIDE SEQUENCE [LARGE SCALE GENOMIC DNA]</scope>
    <source>
        <strain evidence="13">UoL-UT</strain>
    </source>
</reference>
<evidence type="ECO:0000256" key="6">
    <source>
        <dbReference type="ARBA" id="ARBA00023040"/>
    </source>
</evidence>
<keyword evidence="4 10" id="KW-0812">Transmembrane</keyword>
<dbReference type="Pfam" id="PF00001">
    <property type="entry name" value="7tm_1"/>
    <property type="match status" value="1"/>
</dbReference>
<dbReference type="PANTHER" id="PTHR24248:SF200">
    <property type="entry name" value="5-HYDROXYTRYPTAMINE RECEPTOR 1B-LIKE ISOFORM X1"/>
    <property type="match status" value="1"/>
</dbReference>
<evidence type="ECO:0000256" key="4">
    <source>
        <dbReference type="ARBA" id="ARBA00022692"/>
    </source>
</evidence>
<comment type="caution">
    <text evidence="13">The sequence shown here is derived from an EMBL/GenBank/DDBJ whole genome shotgun (WGS) entry which is preliminary data.</text>
</comment>
<keyword evidence="5 11" id="KW-1133">Transmembrane helix</keyword>